<comment type="similarity">
    <text evidence="1">Belongs to the RdRP family.</text>
</comment>
<sequence>MYQLKNISTWMFSPRNNVGEIFRLYKETLTVMVDIVKLIHDVEIASSGTRYICVFKMELERFLLSSLAELVARKCNIKGIFLSTFQIRCGGYKGIVSQYPNSSKKLSLRSRMKKFYSVHTKLDALAWTKDQPCFLNRNDINIVHFGADHMKILHLMPLREHTKFLKDLISCGFKPSEPFLSMMLHHIRESKLVELHTKMCILIPKSRSMMGCMDETNLLEYGEETMGKMVNVSGFLTEVIAMKVRYLFERITGSETIHTIGLKETKCRPIKEHIDLDVFTQKQTLTVMVDIVKLIHDVEIASSGTRYICVFKMELERFLLSSLAELVARKCNIKGIFLSTFQIRCGGYKGIVSQYPNSSKKLSLRSRMKKFYSVHTKLDALAWTKDQPCFLNRNDINIVHFGADHMKILHLMPLREHTKFLKDLISCGFKPSEPFLSMMLHHIRESKLVELHTKMCILIPKSRSMMGCMDETNLLEYEALNHHLWDLEMNE</sequence>
<dbReference type="EMBL" id="JAGKQM010000011">
    <property type="protein sequence ID" value="KAH0904722.1"/>
    <property type="molecule type" value="Genomic_DNA"/>
</dbReference>
<keyword evidence="1" id="KW-0696">RNA-directed RNA polymerase</keyword>
<feature type="domain" description="RDRP core" evidence="2">
    <location>
        <begin position="66"/>
        <end position="143"/>
    </location>
</feature>
<keyword evidence="4" id="KW-1185">Reference proteome</keyword>
<comment type="function">
    <text evidence="1">Probably involved in the RNA silencing pathway and required for the generation of small interfering RNAs (siRNAs).</text>
</comment>
<keyword evidence="1" id="KW-0808">Transferase</keyword>
<feature type="domain" description="RDRP core" evidence="2">
    <location>
        <begin position="160"/>
        <end position="223"/>
    </location>
</feature>
<dbReference type="InterPro" id="IPR007855">
    <property type="entry name" value="RDRP"/>
</dbReference>
<reference evidence="3 4" key="1">
    <citation type="submission" date="2021-05" db="EMBL/GenBank/DDBJ databases">
        <title>Genome Assembly of Synthetic Allotetraploid Brassica napus Reveals Homoeologous Exchanges between Subgenomes.</title>
        <authorList>
            <person name="Davis J.T."/>
        </authorList>
    </citation>
    <scope>NUCLEOTIDE SEQUENCE [LARGE SCALE GENOMIC DNA]</scope>
    <source>
        <strain evidence="4">cv. Da-Ae</strain>
        <tissue evidence="3">Seedling</tissue>
    </source>
</reference>
<dbReference type="EC" id="2.7.7.48" evidence="1"/>
<keyword evidence="1" id="KW-0548">Nucleotidyltransferase</keyword>
<gene>
    <name evidence="3" type="ORF">HID58_044225</name>
</gene>
<comment type="caution">
    <text evidence="3">The sequence shown here is derived from an EMBL/GenBank/DDBJ whole genome shotgun (WGS) entry which is preliminary data.</text>
</comment>
<dbReference type="Proteomes" id="UP000824890">
    <property type="component" value="Unassembled WGS sequence"/>
</dbReference>
<evidence type="ECO:0000313" key="4">
    <source>
        <dbReference type="Proteomes" id="UP000824890"/>
    </source>
</evidence>
<dbReference type="Pfam" id="PF05183">
    <property type="entry name" value="RdRP"/>
    <property type="match status" value="4"/>
</dbReference>
<evidence type="ECO:0000313" key="3">
    <source>
        <dbReference type="EMBL" id="KAH0904722.1"/>
    </source>
</evidence>
<dbReference type="PANTHER" id="PTHR23079:SF1">
    <property type="entry name" value="RNA-DEPENDENT RNA POLYMERASE 1"/>
    <property type="match status" value="1"/>
</dbReference>
<dbReference type="InterPro" id="IPR057596">
    <property type="entry name" value="RDRP_core"/>
</dbReference>
<keyword evidence="1" id="KW-0943">RNA-mediated gene silencing</keyword>
<dbReference type="PANTHER" id="PTHR23079">
    <property type="entry name" value="RNA-DEPENDENT RNA POLYMERASE"/>
    <property type="match status" value="1"/>
</dbReference>
<evidence type="ECO:0000259" key="2">
    <source>
        <dbReference type="Pfam" id="PF05183"/>
    </source>
</evidence>
<accession>A0ABQ8BIR6</accession>
<comment type="catalytic activity">
    <reaction evidence="1">
        <text>RNA(n) + a ribonucleoside 5'-triphosphate = RNA(n+1) + diphosphate</text>
        <dbReference type="Rhea" id="RHEA:21248"/>
        <dbReference type="Rhea" id="RHEA-COMP:14527"/>
        <dbReference type="Rhea" id="RHEA-COMP:17342"/>
        <dbReference type="ChEBI" id="CHEBI:33019"/>
        <dbReference type="ChEBI" id="CHEBI:61557"/>
        <dbReference type="ChEBI" id="CHEBI:140395"/>
        <dbReference type="EC" id="2.7.7.48"/>
    </reaction>
</comment>
<proteinExistence type="inferred from homology"/>
<feature type="domain" description="RDRP core" evidence="2">
    <location>
        <begin position="416"/>
        <end position="478"/>
    </location>
</feature>
<organism evidence="3 4">
    <name type="scientific">Brassica napus</name>
    <name type="common">Rape</name>
    <dbReference type="NCBI Taxonomy" id="3708"/>
    <lineage>
        <taxon>Eukaryota</taxon>
        <taxon>Viridiplantae</taxon>
        <taxon>Streptophyta</taxon>
        <taxon>Embryophyta</taxon>
        <taxon>Tracheophyta</taxon>
        <taxon>Spermatophyta</taxon>
        <taxon>Magnoliopsida</taxon>
        <taxon>eudicotyledons</taxon>
        <taxon>Gunneridae</taxon>
        <taxon>Pentapetalae</taxon>
        <taxon>rosids</taxon>
        <taxon>malvids</taxon>
        <taxon>Brassicales</taxon>
        <taxon>Brassicaceae</taxon>
        <taxon>Brassiceae</taxon>
        <taxon>Brassica</taxon>
    </lineage>
</organism>
<name>A0ABQ8BIR6_BRANA</name>
<evidence type="ECO:0000256" key="1">
    <source>
        <dbReference type="RuleBase" id="RU363098"/>
    </source>
</evidence>
<keyword evidence="1" id="KW-0694">RNA-binding</keyword>
<protein>
    <recommendedName>
        <fullName evidence="1">RNA-dependent RNA polymerase</fullName>
        <ecNumber evidence="1">2.7.7.48</ecNumber>
    </recommendedName>
</protein>
<feature type="domain" description="RDRP core" evidence="2">
    <location>
        <begin position="322"/>
        <end position="399"/>
    </location>
</feature>